<organism evidence="1 2">
    <name type="scientific">Metschnikowia aff. pulcherrima</name>
    <dbReference type="NCBI Taxonomy" id="2163413"/>
    <lineage>
        <taxon>Eukaryota</taxon>
        <taxon>Fungi</taxon>
        <taxon>Dikarya</taxon>
        <taxon>Ascomycota</taxon>
        <taxon>Saccharomycotina</taxon>
        <taxon>Pichiomycetes</taxon>
        <taxon>Metschnikowiaceae</taxon>
        <taxon>Metschnikowia</taxon>
    </lineage>
</organism>
<sequence>MNLRGVNPYKISSIRQKTFLTETFHEHPQLVMSTPIHLNFSTAPKLRHFCPYMFMTDHYFPLNTSKRPGSLNWRFSSFTASFYIYNGQFLAFLAHMFVGLPKPFYYFILNGIVTSTEPNKGHCIRSIYSLNLPPNPVYTKTIKNSIFQPNHFVSCLEISDLSHFESRPRFARSYFFSSTQTALNHQAYKRSALEGPRTLLYRQELPITS</sequence>
<name>A0A4P6XKV3_9ASCO</name>
<evidence type="ECO:0000313" key="1">
    <source>
        <dbReference type="EMBL" id="QBM86194.1"/>
    </source>
</evidence>
<accession>A0A4P6XKV3</accession>
<dbReference type="AlphaFoldDB" id="A0A4P6XKV3"/>
<dbReference type="Proteomes" id="UP000292447">
    <property type="component" value="Chromosome I"/>
</dbReference>
<keyword evidence="2" id="KW-1185">Reference proteome</keyword>
<reference evidence="2" key="1">
    <citation type="submission" date="2019-03" db="EMBL/GenBank/DDBJ databases">
        <title>Snf2 controls pulcherriminic acid biosynthesis and connects pigmentation and antifungal activity of the yeast Metschnikowia pulcherrima.</title>
        <authorList>
            <person name="Gore-Lloyd D."/>
            <person name="Sumann I."/>
            <person name="Brachmann A.O."/>
            <person name="Schneeberger K."/>
            <person name="Ortiz-Merino R.A."/>
            <person name="Moreno-Beltran M."/>
            <person name="Schlaefli M."/>
            <person name="Kirner P."/>
            <person name="Santos Kron A."/>
            <person name="Wolfe K.H."/>
            <person name="Piel J."/>
            <person name="Ahrens C.H."/>
            <person name="Henk D."/>
            <person name="Freimoser F.M."/>
        </authorList>
    </citation>
    <scope>NUCLEOTIDE SEQUENCE [LARGE SCALE GENOMIC DNA]</scope>
    <source>
        <strain evidence="2">APC 1.2</strain>
    </source>
</reference>
<proteinExistence type="predicted"/>
<dbReference type="EMBL" id="CP034456">
    <property type="protein sequence ID" value="QBM86194.1"/>
    <property type="molecule type" value="Genomic_DNA"/>
</dbReference>
<evidence type="ECO:0000313" key="2">
    <source>
        <dbReference type="Proteomes" id="UP000292447"/>
    </source>
</evidence>
<gene>
    <name evidence="1" type="ORF">METSCH_A08300</name>
</gene>
<protein>
    <submittedName>
        <fullName evidence="1">Uncharacterized protein</fullName>
    </submittedName>
</protein>